<comment type="caution">
    <text evidence="2">The sequence shown here is derived from an EMBL/GenBank/DDBJ whole genome shotgun (WGS) entry which is preliminary data.</text>
</comment>
<keyword evidence="3" id="KW-1185">Reference proteome</keyword>
<evidence type="ECO:0000313" key="3">
    <source>
        <dbReference type="Proteomes" id="UP001161405"/>
    </source>
</evidence>
<evidence type="ECO:0000313" key="2">
    <source>
        <dbReference type="EMBL" id="GLQ16031.1"/>
    </source>
</evidence>
<proteinExistence type="predicted"/>
<feature type="transmembrane region" description="Helical" evidence="1">
    <location>
        <begin position="106"/>
        <end position="124"/>
    </location>
</feature>
<reference evidence="2" key="2">
    <citation type="submission" date="2023-01" db="EMBL/GenBank/DDBJ databases">
        <title>Draft genome sequence of Maritalea porphyrae strain NBRC 107169.</title>
        <authorList>
            <person name="Sun Q."/>
            <person name="Mori K."/>
        </authorList>
    </citation>
    <scope>NUCLEOTIDE SEQUENCE</scope>
    <source>
        <strain evidence="2">NBRC 107169</strain>
    </source>
</reference>
<keyword evidence="1" id="KW-0472">Membrane</keyword>
<evidence type="ECO:0000256" key="1">
    <source>
        <dbReference type="SAM" id="Phobius"/>
    </source>
</evidence>
<protein>
    <submittedName>
        <fullName evidence="2">Uncharacterized protein</fullName>
    </submittedName>
</protein>
<feature type="transmembrane region" description="Helical" evidence="1">
    <location>
        <begin position="6"/>
        <end position="25"/>
    </location>
</feature>
<organism evidence="2 3">
    <name type="scientific">Maritalea porphyrae</name>
    <dbReference type="NCBI Taxonomy" id="880732"/>
    <lineage>
        <taxon>Bacteria</taxon>
        <taxon>Pseudomonadati</taxon>
        <taxon>Pseudomonadota</taxon>
        <taxon>Alphaproteobacteria</taxon>
        <taxon>Hyphomicrobiales</taxon>
        <taxon>Devosiaceae</taxon>
        <taxon>Maritalea</taxon>
    </lineage>
</organism>
<feature type="transmembrane region" description="Helical" evidence="1">
    <location>
        <begin position="73"/>
        <end position="94"/>
    </location>
</feature>
<name>A0ABQ5UL76_9HYPH</name>
<sequence length="140" mass="15185">MISFVFRVVVSVTISCTPILIIYLGSNSRDAMIIWFLPFIAVIPATAGALFLFAPIEALLDANALGGWKNLAVPVAGAIIPVIVFAIIGGAFMFEQVLSGSKGHIQGMLFWCSLGLAWGVVWRLSDLAWWGTKRIFKGKE</sequence>
<dbReference type="Proteomes" id="UP001161405">
    <property type="component" value="Unassembled WGS sequence"/>
</dbReference>
<keyword evidence="1" id="KW-1133">Transmembrane helix</keyword>
<reference evidence="2" key="1">
    <citation type="journal article" date="2014" name="Int. J. Syst. Evol. Microbiol.">
        <title>Complete genome of a new Firmicutes species belonging to the dominant human colonic microbiota ('Ruminococcus bicirculans') reveals two chromosomes and a selective capacity to utilize plant glucans.</title>
        <authorList>
            <consortium name="NISC Comparative Sequencing Program"/>
            <person name="Wegmann U."/>
            <person name="Louis P."/>
            <person name="Goesmann A."/>
            <person name="Henrissat B."/>
            <person name="Duncan S.H."/>
            <person name="Flint H.J."/>
        </authorList>
    </citation>
    <scope>NUCLEOTIDE SEQUENCE</scope>
    <source>
        <strain evidence="2">NBRC 107169</strain>
    </source>
</reference>
<accession>A0ABQ5UL76</accession>
<dbReference type="EMBL" id="BSNI01000001">
    <property type="protein sequence ID" value="GLQ16031.1"/>
    <property type="molecule type" value="Genomic_DNA"/>
</dbReference>
<feature type="transmembrane region" description="Helical" evidence="1">
    <location>
        <begin position="32"/>
        <end position="53"/>
    </location>
</feature>
<keyword evidence="1" id="KW-0812">Transmembrane</keyword>
<gene>
    <name evidence="2" type="ORF">GCM10007879_02800</name>
</gene>